<sequence>MCSMALSPSILRFREVEKKSLSDYFQFLSLKKREEIRRSAEHLAGKRVVHINTAPEGGGVAELLKSLVPLERDIGMKSEWWTVNAPPEFFVVTKKIHNALQSSPLSLSENEKSMYFNVNKKIASDLRGMEKADIYIIHDPQPLALIRDFREGVMISRMHIDLSNPNQEILSFLKPYIRAYDCIVFSMKEFAIPGVRTKKAYILPAIDPFTPKNIHIDETLCCKILQGFGVHSDRPLITQISRFDPWKDPLGVIQAYYHAKNEIPNLQLVLVGFAEAQDDPEAYEVFEHVKKHASGDPDIVVFFDPKTLGTFTNEMLVNAVQTSADVVVQKSLKEGFGLTVTEAMWKGKAVVAGNVGGIKKQIRNGKDGYLVDTPMEAAGRIVELIRNKKLNVRLGKSAKTRVKQNFLMSRHLEDHLQLYKNFM</sequence>
<comment type="subunit">
    <text evidence="2">Homodimer.</text>
</comment>
<evidence type="ECO:0000256" key="4">
    <source>
        <dbReference type="ARBA" id="ARBA00022676"/>
    </source>
</evidence>
<evidence type="ECO:0000256" key="2">
    <source>
        <dbReference type="ARBA" id="ARBA00011738"/>
    </source>
</evidence>
<comment type="caution">
    <text evidence="9">The sequence shown here is derived from an EMBL/GenBank/DDBJ whole genome shotgun (WGS) entry which is preliminary data.</text>
</comment>
<feature type="domain" description="Trehalose synthase N-terminal" evidence="8">
    <location>
        <begin position="50"/>
        <end position="191"/>
    </location>
</feature>
<organism evidence="9 10">
    <name type="scientific">Candidatus Niyogibacteria bacterium CG10_big_fil_rev_8_21_14_0_10_46_36</name>
    <dbReference type="NCBI Taxonomy" id="1974726"/>
    <lineage>
        <taxon>Bacteria</taxon>
        <taxon>Candidatus Niyogiibacteriota</taxon>
    </lineage>
</organism>
<dbReference type="InterPro" id="IPR049438">
    <property type="entry name" value="TreT_GT1"/>
</dbReference>
<comment type="similarity">
    <text evidence="1">Belongs to the glycosyltransferase group 1 family. Glycosyltransferase 4 subfamily.</text>
</comment>
<dbReference type="PANTHER" id="PTHR47779">
    <property type="entry name" value="SYNTHASE (CCG-9), PUTATIVE (AFU_ORTHOLOGUE AFUA_3G12100)-RELATED"/>
    <property type="match status" value="1"/>
</dbReference>
<evidence type="ECO:0000313" key="10">
    <source>
        <dbReference type="Proteomes" id="UP000231503"/>
    </source>
</evidence>
<gene>
    <name evidence="9" type="ORF">COU47_00190</name>
</gene>
<dbReference type="Proteomes" id="UP000231503">
    <property type="component" value="Unassembled WGS sequence"/>
</dbReference>
<dbReference type="SUPFAM" id="SSF53756">
    <property type="entry name" value="UDP-Glycosyltransferase/glycogen phosphorylase"/>
    <property type="match status" value="1"/>
</dbReference>
<evidence type="ECO:0000313" key="9">
    <source>
        <dbReference type="EMBL" id="PIR69846.1"/>
    </source>
</evidence>
<protein>
    <submittedName>
        <fullName evidence="9">Glycosyl transferase family 1</fullName>
    </submittedName>
</protein>
<evidence type="ECO:0000256" key="5">
    <source>
        <dbReference type="ARBA" id="ARBA00022679"/>
    </source>
</evidence>
<dbReference type="AlphaFoldDB" id="A0A2H0TE73"/>
<dbReference type="Pfam" id="PF00534">
    <property type="entry name" value="Glycos_transf_1"/>
    <property type="match status" value="1"/>
</dbReference>
<evidence type="ECO:0000256" key="3">
    <source>
        <dbReference type="ARBA" id="ARBA00022526"/>
    </source>
</evidence>
<keyword evidence="5 9" id="KW-0808">Transferase</keyword>
<dbReference type="GO" id="GO:0016757">
    <property type="term" value="F:glycosyltransferase activity"/>
    <property type="evidence" value="ECO:0007669"/>
    <property type="project" value="UniProtKB-KW"/>
</dbReference>
<name>A0A2H0TE73_9BACT</name>
<accession>A0A2H0TE73</accession>
<proteinExistence type="inferred from homology"/>
<keyword evidence="4" id="KW-0328">Glycosyltransferase</keyword>
<keyword evidence="6" id="KW-0119">Carbohydrate metabolism</keyword>
<evidence type="ECO:0000259" key="8">
    <source>
        <dbReference type="Pfam" id="PF21269"/>
    </source>
</evidence>
<feature type="domain" description="Glycosyl transferase family 1" evidence="7">
    <location>
        <begin position="230"/>
        <end position="400"/>
    </location>
</feature>
<dbReference type="InterPro" id="IPR001296">
    <property type="entry name" value="Glyco_trans_1"/>
</dbReference>
<dbReference type="GO" id="GO:0006006">
    <property type="term" value="P:glucose metabolic process"/>
    <property type="evidence" value="ECO:0007669"/>
    <property type="project" value="UniProtKB-KW"/>
</dbReference>
<dbReference type="InterPro" id="IPR052078">
    <property type="entry name" value="Trehalose_Metab_GTase"/>
</dbReference>
<dbReference type="Gene3D" id="3.40.50.2000">
    <property type="entry name" value="Glycogen Phosphorylase B"/>
    <property type="match status" value="2"/>
</dbReference>
<dbReference type="EMBL" id="PFCO01000001">
    <property type="protein sequence ID" value="PIR69846.1"/>
    <property type="molecule type" value="Genomic_DNA"/>
</dbReference>
<evidence type="ECO:0000256" key="1">
    <source>
        <dbReference type="ARBA" id="ARBA00009481"/>
    </source>
</evidence>
<evidence type="ECO:0000259" key="7">
    <source>
        <dbReference type="Pfam" id="PF00534"/>
    </source>
</evidence>
<dbReference type="PANTHER" id="PTHR47779:SF1">
    <property type="entry name" value="SYNTHASE (CCG-9), PUTATIVE (AFU_ORTHOLOGUE AFUA_3G12100)-RELATED"/>
    <property type="match status" value="1"/>
</dbReference>
<reference evidence="10" key="1">
    <citation type="submission" date="2017-09" db="EMBL/GenBank/DDBJ databases">
        <title>Depth-based differentiation of microbial function through sediment-hosted aquifers and enrichment of novel symbionts in the deep terrestrial subsurface.</title>
        <authorList>
            <person name="Probst A.J."/>
            <person name="Ladd B."/>
            <person name="Jarett J.K."/>
            <person name="Geller-Mcgrath D.E."/>
            <person name="Sieber C.M.K."/>
            <person name="Emerson J.B."/>
            <person name="Anantharaman K."/>
            <person name="Thomas B.C."/>
            <person name="Malmstrom R."/>
            <person name="Stieglmeier M."/>
            <person name="Klingl A."/>
            <person name="Woyke T."/>
            <person name="Ryan C.M."/>
            <person name="Banfield J.F."/>
        </authorList>
    </citation>
    <scope>NUCLEOTIDE SEQUENCE [LARGE SCALE GENOMIC DNA]</scope>
</reference>
<dbReference type="Pfam" id="PF21269">
    <property type="entry name" value="TreT_GT1"/>
    <property type="match status" value="1"/>
</dbReference>
<evidence type="ECO:0000256" key="6">
    <source>
        <dbReference type="ARBA" id="ARBA00023277"/>
    </source>
</evidence>
<keyword evidence="3" id="KW-0313">Glucose metabolism</keyword>